<dbReference type="Pfam" id="PF07866">
    <property type="entry name" value="DUF1653"/>
    <property type="match status" value="1"/>
</dbReference>
<feature type="region of interest" description="Disordered" evidence="1">
    <location>
        <begin position="1"/>
        <end position="29"/>
    </location>
</feature>
<reference evidence="3 4" key="1">
    <citation type="submission" date="2019-06" db="EMBL/GenBank/DDBJ databases">
        <title>Whole genome shotgun sequence of Acetobacter peroxydans NBRC 13755.</title>
        <authorList>
            <person name="Hosoyama A."/>
            <person name="Uohara A."/>
            <person name="Ohji S."/>
            <person name="Ichikawa N."/>
        </authorList>
    </citation>
    <scope>NUCLEOTIDE SEQUENCE [LARGE SCALE GENOMIC DNA]</scope>
    <source>
        <strain evidence="3 4">NBRC 13755</strain>
    </source>
</reference>
<dbReference type="Proteomes" id="UP000317730">
    <property type="component" value="Unassembled WGS sequence"/>
</dbReference>
<comment type="caution">
    <text evidence="3">The sequence shown here is derived from an EMBL/GenBank/DDBJ whole genome shotgun (WGS) entry which is preliminary data.</text>
</comment>
<accession>A0A4Y3TPQ8</accession>
<evidence type="ECO:0000259" key="2">
    <source>
        <dbReference type="Pfam" id="PF07866"/>
    </source>
</evidence>
<dbReference type="EMBL" id="BJMV01000003">
    <property type="protein sequence ID" value="GEB85001.1"/>
    <property type="molecule type" value="Genomic_DNA"/>
</dbReference>
<keyword evidence="4" id="KW-1185">Reference proteome</keyword>
<organism evidence="3 4">
    <name type="scientific">Acetobacter peroxydans</name>
    <dbReference type="NCBI Taxonomy" id="104098"/>
    <lineage>
        <taxon>Bacteria</taxon>
        <taxon>Pseudomonadati</taxon>
        <taxon>Pseudomonadota</taxon>
        <taxon>Alphaproteobacteria</taxon>
        <taxon>Acetobacterales</taxon>
        <taxon>Acetobacteraceae</taxon>
        <taxon>Acetobacter</taxon>
    </lineage>
</organism>
<evidence type="ECO:0000313" key="4">
    <source>
        <dbReference type="Proteomes" id="UP000317730"/>
    </source>
</evidence>
<gene>
    <name evidence="3" type="ORF">APE01nite_07980</name>
</gene>
<dbReference type="Gene3D" id="2.30.30.320">
    <property type="entry name" value="DUF1653-like domain"/>
    <property type="match status" value="1"/>
</dbReference>
<sequence>MTSPDHTPAMPSAPPSPPVDDTMPPHPQPGLYRHYKGGLYTVLCTGRHSETEEWLVTYRSEARGDYWVRPLAMWMQTVNGQPRFALLEII</sequence>
<dbReference type="InterPro" id="IPR023387">
    <property type="entry name" value="DUF1653-like_dom"/>
</dbReference>
<evidence type="ECO:0000256" key="1">
    <source>
        <dbReference type="SAM" id="MobiDB-lite"/>
    </source>
</evidence>
<proteinExistence type="predicted"/>
<dbReference type="AlphaFoldDB" id="A0A4Y3TPQ8"/>
<feature type="compositionally biased region" description="Pro residues" evidence="1">
    <location>
        <begin position="11"/>
        <end position="28"/>
    </location>
</feature>
<dbReference type="RefSeq" id="WP_173556650.1">
    <property type="nucleotide sequence ID" value="NZ_BAPL01000016.1"/>
</dbReference>
<name>A0A4Y3TPQ8_9PROT</name>
<evidence type="ECO:0000313" key="3">
    <source>
        <dbReference type="EMBL" id="GEB85001.1"/>
    </source>
</evidence>
<feature type="domain" description="DUF1653" evidence="2">
    <location>
        <begin position="30"/>
        <end position="85"/>
    </location>
</feature>
<protein>
    <recommendedName>
        <fullName evidence="2">DUF1653 domain-containing protein</fullName>
    </recommendedName>
</protein>
<dbReference type="InterPro" id="IPR037135">
    <property type="entry name" value="DUF1653-like_dom_sf"/>
</dbReference>